<dbReference type="EMBL" id="JAGDYM010000013">
    <property type="protein sequence ID" value="MBO1902530.1"/>
    <property type="molecule type" value="Genomic_DNA"/>
</dbReference>
<gene>
    <name evidence="1" type="ORF">J4H92_11290</name>
</gene>
<dbReference type="RefSeq" id="WP_208098292.1">
    <property type="nucleotide sequence ID" value="NZ_JAGDYM010000013.1"/>
</dbReference>
<evidence type="ECO:0000313" key="2">
    <source>
        <dbReference type="Proteomes" id="UP000664382"/>
    </source>
</evidence>
<comment type="caution">
    <text evidence="1">The sequence shown here is derived from an EMBL/GenBank/DDBJ whole genome shotgun (WGS) entry which is preliminary data.</text>
</comment>
<name>A0A939SCK2_9MICO</name>
<keyword evidence="2" id="KW-1185">Reference proteome</keyword>
<dbReference type="AlphaFoldDB" id="A0A939SCK2"/>
<protein>
    <submittedName>
        <fullName evidence="1">Uncharacterized protein</fullName>
    </submittedName>
</protein>
<proteinExistence type="predicted"/>
<organism evidence="1 2">
    <name type="scientific">Leucobacter weissii</name>
    <dbReference type="NCBI Taxonomy" id="1983706"/>
    <lineage>
        <taxon>Bacteria</taxon>
        <taxon>Bacillati</taxon>
        <taxon>Actinomycetota</taxon>
        <taxon>Actinomycetes</taxon>
        <taxon>Micrococcales</taxon>
        <taxon>Microbacteriaceae</taxon>
        <taxon>Leucobacter</taxon>
    </lineage>
</organism>
<reference evidence="1" key="1">
    <citation type="submission" date="2021-03" db="EMBL/GenBank/DDBJ databases">
        <title>Leucobacter chromiisoli sp. nov., isolated from chromium-containing soil of chemical plant.</title>
        <authorList>
            <person name="Xu Z."/>
        </authorList>
    </citation>
    <scope>NUCLEOTIDE SEQUENCE</scope>
    <source>
        <strain evidence="1">S27</strain>
    </source>
</reference>
<sequence>MEPEEAATDSYAVLYLGADDDLGQAGADDEYRMTADTDARARAIHEGDLACFDDGAPSPAE</sequence>
<evidence type="ECO:0000313" key="1">
    <source>
        <dbReference type="EMBL" id="MBO1902530.1"/>
    </source>
</evidence>
<dbReference type="Proteomes" id="UP000664382">
    <property type="component" value="Unassembled WGS sequence"/>
</dbReference>
<accession>A0A939SCK2</accession>